<sequence>MSAADNQSVLWCPQCHKPFNNESTLKRHGYYCRSRKGVRPTRARSCKSCARGKARCDNKRPQCSRCTATGTVCEYPTSTVVARGSHDASTTPGATTQSFITETHAIEKLPDVDNGIIFDDDSTLALSGPHFANVQGGQTGEDSASIGLVDFMNTQMDGSYLTPSSPFFLDRLTPSTDQAIRLEQGISPPSFTIPSAPAAVRSLVRRPRLQPGAQRIANLILHTLKSYPLMMFRHNTLPPFIHPRLLSPDTQNTDMEILANCISLMRMISAPGSRKLFWRNVQQECKRISEEYLKFNKWELLAAMQALSIYVLTRLSEGETENNDFDFLLVKAVILVAQHLCSNEVTCHTQCALCNNGLETSWKEWIFRESRRRLAVVYRVLDRLIYFEPAGVCDMPGEFMLAPLPAKRQLWEAGDEFTWKAESQKECGIQYGLAADGDIVKLDESRLSCSDAWLPYESSNSVPQPRRTADWEEWCSGMDGFGGLVMLFASLTV</sequence>
<evidence type="ECO:0000313" key="2">
    <source>
        <dbReference type="Proteomes" id="UP001497680"/>
    </source>
</evidence>
<dbReference type="Proteomes" id="UP001497680">
    <property type="component" value="Unassembled WGS sequence"/>
</dbReference>
<reference evidence="1 2" key="1">
    <citation type="journal article" date="2022" name="New Phytol.">
        <title>Ecological generalism drives hyperdiversity of secondary metabolite gene clusters in xylarialean endophytes.</title>
        <authorList>
            <person name="Franco M.E.E."/>
            <person name="Wisecaver J.H."/>
            <person name="Arnold A.E."/>
            <person name="Ju Y.M."/>
            <person name="Slot J.C."/>
            <person name="Ahrendt S."/>
            <person name="Moore L.P."/>
            <person name="Eastman K.E."/>
            <person name="Scott K."/>
            <person name="Konkel Z."/>
            <person name="Mondo S.J."/>
            <person name="Kuo A."/>
            <person name="Hayes R.D."/>
            <person name="Haridas S."/>
            <person name="Andreopoulos B."/>
            <person name="Riley R."/>
            <person name="LaButti K."/>
            <person name="Pangilinan J."/>
            <person name="Lipzen A."/>
            <person name="Amirebrahimi M."/>
            <person name="Yan J."/>
            <person name="Adam C."/>
            <person name="Keymanesh K."/>
            <person name="Ng V."/>
            <person name="Louie K."/>
            <person name="Northen T."/>
            <person name="Drula E."/>
            <person name="Henrissat B."/>
            <person name="Hsieh H.M."/>
            <person name="Youens-Clark K."/>
            <person name="Lutzoni F."/>
            <person name="Miadlikowska J."/>
            <person name="Eastwood D.C."/>
            <person name="Hamelin R.C."/>
            <person name="Grigoriev I.V."/>
            <person name="U'Ren J.M."/>
        </authorList>
    </citation>
    <scope>NUCLEOTIDE SEQUENCE [LARGE SCALE GENOMIC DNA]</scope>
    <source>
        <strain evidence="1 2">ER1909</strain>
    </source>
</reference>
<comment type="caution">
    <text evidence="1">The sequence shown here is derived from an EMBL/GenBank/DDBJ whole genome shotgun (WGS) entry which is preliminary data.</text>
</comment>
<dbReference type="EMBL" id="MU394285">
    <property type="protein sequence ID" value="KAI6092002.1"/>
    <property type="molecule type" value="Genomic_DNA"/>
</dbReference>
<gene>
    <name evidence="1" type="ORF">F4821DRAFT_175616</name>
</gene>
<name>A0ACC0DGY2_9PEZI</name>
<organism evidence="1 2">
    <name type="scientific">Hypoxylon rubiginosum</name>
    <dbReference type="NCBI Taxonomy" id="110542"/>
    <lineage>
        <taxon>Eukaryota</taxon>
        <taxon>Fungi</taxon>
        <taxon>Dikarya</taxon>
        <taxon>Ascomycota</taxon>
        <taxon>Pezizomycotina</taxon>
        <taxon>Sordariomycetes</taxon>
        <taxon>Xylariomycetidae</taxon>
        <taxon>Xylariales</taxon>
        <taxon>Hypoxylaceae</taxon>
        <taxon>Hypoxylon</taxon>
    </lineage>
</organism>
<proteinExistence type="predicted"/>
<evidence type="ECO:0000313" key="1">
    <source>
        <dbReference type="EMBL" id="KAI6092002.1"/>
    </source>
</evidence>
<protein>
    <submittedName>
        <fullName evidence="1">Uncharacterized protein</fullName>
    </submittedName>
</protein>
<keyword evidence="2" id="KW-1185">Reference proteome</keyword>
<accession>A0ACC0DGY2</accession>